<dbReference type="EMBL" id="BQNB010019045">
    <property type="protein sequence ID" value="GJT81015.1"/>
    <property type="molecule type" value="Genomic_DNA"/>
</dbReference>
<name>A0ABQ5H0V4_9ASTR</name>
<gene>
    <name evidence="1" type="ORF">Tco_1055357</name>
</gene>
<organism evidence="1 2">
    <name type="scientific">Tanacetum coccineum</name>
    <dbReference type="NCBI Taxonomy" id="301880"/>
    <lineage>
        <taxon>Eukaryota</taxon>
        <taxon>Viridiplantae</taxon>
        <taxon>Streptophyta</taxon>
        <taxon>Embryophyta</taxon>
        <taxon>Tracheophyta</taxon>
        <taxon>Spermatophyta</taxon>
        <taxon>Magnoliopsida</taxon>
        <taxon>eudicotyledons</taxon>
        <taxon>Gunneridae</taxon>
        <taxon>Pentapetalae</taxon>
        <taxon>asterids</taxon>
        <taxon>campanulids</taxon>
        <taxon>Asterales</taxon>
        <taxon>Asteraceae</taxon>
        <taxon>Asteroideae</taxon>
        <taxon>Anthemideae</taxon>
        <taxon>Anthemidinae</taxon>
        <taxon>Tanacetum</taxon>
    </lineage>
</organism>
<dbReference type="Proteomes" id="UP001151760">
    <property type="component" value="Unassembled WGS sequence"/>
</dbReference>
<protein>
    <submittedName>
        <fullName evidence="1">Uncharacterized protein</fullName>
    </submittedName>
</protein>
<evidence type="ECO:0000313" key="2">
    <source>
        <dbReference type="Proteomes" id="UP001151760"/>
    </source>
</evidence>
<sequence>MSSPTPRRYRWDIVYLTGLAKLGRGTWYYSLGVFLEIVNVFVRSEFEISSWRGARVDVRTYLLGGAIDSSEANGIIRDPKLKLENSHFTFDLVPLSYESVDVVCLRFMRKRTKEDVRSRRSTKAYESKFSDTLVVCELLEVFLRKRQEVWNDCRSCKARVGSNGNLLLEASVLLGRKVQEDDVAKTVFRMRNGHVEVYGYVFWVNQCTSGFHGVNEPGGVRVAREDDRGVTEGREDVLVMEEFELLVAAQTGKLRLIDVAEEKIHGKEIDLDMLEAEGNDG</sequence>
<keyword evidence="2" id="KW-1185">Reference proteome</keyword>
<evidence type="ECO:0000313" key="1">
    <source>
        <dbReference type="EMBL" id="GJT81015.1"/>
    </source>
</evidence>
<reference evidence="1" key="2">
    <citation type="submission" date="2022-01" db="EMBL/GenBank/DDBJ databases">
        <authorList>
            <person name="Yamashiro T."/>
            <person name="Shiraishi A."/>
            <person name="Satake H."/>
            <person name="Nakayama K."/>
        </authorList>
    </citation>
    <scope>NUCLEOTIDE SEQUENCE</scope>
</reference>
<accession>A0ABQ5H0V4</accession>
<proteinExistence type="predicted"/>
<comment type="caution">
    <text evidence="1">The sequence shown here is derived from an EMBL/GenBank/DDBJ whole genome shotgun (WGS) entry which is preliminary data.</text>
</comment>
<reference evidence="1" key="1">
    <citation type="journal article" date="2022" name="Int. J. Mol. Sci.">
        <title>Draft Genome of Tanacetum Coccineum: Genomic Comparison of Closely Related Tanacetum-Family Plants.</title>
        <authorList>
            <person name="Yamashiro T."/>
            <person name="Shiraishi A."/>
            <person name="Nakayama K."/>
            <person name="Satake H."/>
        </authorList>
    </citation>
    <scope>NUCLEOTIDE SEQUENCE</scope>
</reference>